<organism evidence="1 2">
    <name type="scientific">Rasamsonia emersonii (strain ATCC 16479 / CBS 393.64 / IMI 116815)</name>
    <dbReference type="NCBI Taxonomy" id="1408163"/>
    <lineage>
        <taxon>Eukaryota</taxon>
        <taxon>Fungi</taxon>
        <taxon>Dikarya</taxon>
        <taxon>Ascomycota</taxon>
        <taxon>Pezizomycotina</taxon>
        <taxon>Eurotiomycetes</taxon>
        <taxon>Eurotiomycetidae</taxon>
        <taxon>Eurotiales</taxon>
        <taxon>Trichocomaceae</taxon>
        <taxon>Rasamsonia</taxon>
    </lineage>
</organism>
<accession>A0A0F4YQ67</accession>
<name>A0A0F4YQ67_RASE3</name>
<keyword evidence="1" id="KW-0489">Methyltransferase</keyword>
<reference evidence="1 2" key="1">
    <citation type="submission" date="2015-04" db="EMBL/GenBank/DDBJ databases">
        <authorList>
            <person name="Heijne W.H."/>
            <person name="Fedorova N.D."/>
            <person name="Nierman W.C."/>
            <person name="Vollebregt A.W."/>
            <person name="Zhao Z."/>
            <person name="Wu L."/>
            <person name="Kumar M."/>
            <person name="Stam H."/>
            <person name="van den Berg M.A."/>
            <person name="Pel H.J."/>
        </authorList>
    </citation>
    <scope>NUCLEOTIDE SEQUENCE [LARGE SCALE GENOMIC DNA]</scope>
    <source>
        <strain evidence="1 2">CBS 393.64</strain>
    </source>
</reference>
<dbReference type="AlphaFoldDB" id="A0A0F4YQ67"/>
<keyword evidence="1" id="KW-0808">Transferase</keyword>
<dbReference type="SUPFAM" id="SSF53335">
    <property type="entry name" value="S-adenosyl-L-methionine-dependent methyltransferases"/>
    <property type="match status" value="1"/>
</dbReference>
<dbReference type="EMBL" id="LASV01000278">
    <property type="protein sequence ID" value="KKA20230.1"/>
    <property type="molecule type" value="Genomic_DNA"/>
</dbReference>
<protein>
    <submittedName>
        <fullName evidence="1">UMTA methyltransferase family protein</fullName>
    </submittedName>
</protein>
<keyword evidence="2" id="KW-1185">Reference proteome</keyword>
<dbReference type="InterPro" id="IPR029063">
    <property type="entry name" value="SAM-dependent_MTases_sf"/>
</dbReference>
<dbReference type="Proteomes" id="UP000053958">
    <property type="component" value="Unassembled WGS sequence"/>
</dbReference>
<proteinExistence type="predicted"/>
<gene>
    <name evidence="1" type="ORF">T310_5736</name>
</gene>
<sequence>MAEPSASGNGHIEPVLEVDSYMLPNDEKECDRLDMVHEMFLATTNRKLFLAPIGPSPQRVLDLCTGTGIWAIQFGSCSNLPVIGNDLSPSQPTLCTKPGGWVEFQDWDPMIYSEDGSTKGTSIEQYYIHTLAAYEKAGYCARVGPHLEEWFRQAGFVDIKVTKYRVPMGVWPKDKYYKTLGTWNLLQVEEAGFEAMAMAVLTRHENWSADEVRVLAAKTLNDAKNRAIHGLFDFYIVYGRKPE</sequence>
<dbReference type="GO" id="GO:0008168">
    <property type="term" value="F:methyltransferase activity"/>
    <property type="evidence" value="ECO:0007669"/>
    <property type="project" value="UniProtKB-KW"/>
</dbReference>
<dbReference type="OrthoDB" id="4223307at2759"/>
<dbReference type="RefSeq" id="XP_013326842.1">
    <property type="nucleotide sequence ID" value="XM_013471388.1"/>
</dbReference>
<evidence type="ECO:0000313" key="1">
    <source>
        <dbReference type="EMBL" id="KKA20230.1"/>
    </source>
</evidence>
<dbReference type="STRING" id="1408163.A0A0F4YQ67"/>
<evidence type="ECO:0000313" key="2">
    <source>
        <dbReference type="Proteomes" id="UP000053958"/>
    </source>
</evidence>
<comment type="caution">
    <text evidence="1">The sequence shown here is derived from an EMBL/GenBank/DDBJ whole genome shotgun (WGS) entry which is preliminary data.</text>
</comment>
<dbReference type="CDD" id="cd02440">
    <property type="entry name" value="AdoMet_MTases"/>
    <property type="match status" value="1"/>
</dbReference>
<dbReference type="Gene3D" id="3.40.50.150">
    <property type="entry name" value="Vaccinia Virus protein VP39"/>
    <property type="match status" value="1"/>
</dbReference>
<dbReference type="GeneID" id="25318076"/>
<dbReference type="GO" id="GO:0032259">
    <property type="term" value="P:methylation"/>
    <property type="evidence" value="ECO:0007669"/>
    <property type="project" value="UniProtKB-KW"/>
</dbReference>